<evidence type="ECO:0000313" key="2">
    <source>
        <dbReference type="EMBL" id="GAA0872329.1"/>
    </source>
</evidence>
<comment type="caution">
    <text evidence="2">The sequence shown here is derived from an EMBL/GenBank/DDBJ whole genome shotgun (WGS) entry which is preliminary data.</text>
</comment>
<gene>
    <name evidence="2" type="ORF">GCM10009117_14760</name>
</gene>
<dbReference type="EMBL" id="BAAAFG010000014">
    <property type="protein sequence ID" value="GAA0872329.1"/>
    <property type="molecule type" value="Genomic_DNA"/>
</dbReference>
<proteinExistence type="predicted"/>
<feature type="domain" description="SusE outer membrane protein" evidence="1">
    <location>
        <begin position="36"/>
        <end position="126"/>
    </location>
</feature>
<dbReference type="Proteomes" id="UP001500507">
    <property type="component" value="Unassembled WGS sequence"/>
</dbReference>
<reference evidence="2 3" key="1">
    <citation type="journal article" date="2019" name="Int. J. Syst. Evol. Microbiol.">
        <title>The Global Catalogue of Microorganisms (GCM) 10K type strain sequencing project: providing services to taxonomists for standard genome sequencing and annotation.</title>
        <authorList>
            <consortium name="The Broad Institute Genomics Platform"/>
            <consortium name="The Broad Institute Genome Sequencing Center for Infectious Disease"/>
            <person name="Wu L."/>
            <person name="Ma J."/>
        </authorList>
    </citation>
    <scope>NUCLEOTIDE SEQUENCE [LARGE SCALE GENOMIC DNA]</scope>
    <source>
        <strain evidence="2 3">JCM 16082</strain>
    </source>
</reference>
<protein>
    <recommendedName>
        <fullName evidence="1">SusE outer membrane protein domain-containing protein</fullName>
    </recommendedName>
</protein>
<organism evidence="2 3">
    <name type="scientific">Gangjinia marincola</name>
    <dbReference type="NCBI Taxonomy" id="578463"/>
    <lineage>
        <taxon>Bacteria</taxon>
        <taxon>Pseudomonadati</taxon>
        <taxon>Bacteroidota</taxon>
        <taxon>Flavobacteriia</taxon>
        <taxon>Flavobacteriales</taxon>
        <taxon>Flavobacteriaceae</taxon>
        <taxon>Gangjinia</taxon>
    </lineage>
</organism>
<dbReference type="Gene3D" id="2.60.40.3620">
    <property type="match status" value="1"/>
</dbReference>
<dbReference type="Pfam" id="PF14292">
    <property type="entry name" value="SusE"/>
    <property type="match status" value="1"/>
</dbReference>
<dbReference type="InterPro" id="IPR025970">
    <property type="entry name" value="SusE"/>
</dbReference>
<accession>A0ABN1MGL9</accession>
<name>A0ABN1MGL9_9FLAO</name>
<evidence type="ECO:0000313" key="3">
    <source>
        <dbReference type="Proteomes" id="UP001500507"/>
    </source>
</evidence>
<dbReference type="RefSeq" id="WP_343765485.1">
    <property type="nucleotide sequence ID" value="NZ_BAAAFG010000014.1"/>
</dbReference>
<evidence type="ECO:0000259" key="1">
    <source>
        <dbReference type="Pfam" id="PF14292"/>
    </source>
</evidence>
<sequence length="367" mass="40514">MKKILYFFFLSLLIGFNSSCEGDREELSVQVQGQPVLFDVDVDVLVLDSNNLNNPALTLQWDKADYGVQTAVQYDVELSNSADFEMNTLGATTSATTITWSVRELNNVLGNINVTPFEENEIFFRIRSVVGNDDSLPAFSEVISVTIVPYYTFPFLDIFLVGNACVSDWNNDNNNPPLLRSPGNPNAYSYTGFFNGDPNQFKILETRGQWQPQWGDTDTPGELAVNRGDSDDPGEFDLPGDAGYYVFNCELMGNTGTFTINAFEGDLITPPSIINISGSATDEAQSLELTQRDAGFDPYVWTSGPIRLIPGELNFIIDGNSLGGDTEFSGTASADSPAIPVVVIDDYEVWYYALTNEYHLIPLTYTN</sequence>
<keyword evidence="3" id="KW-1185">Reference proteome</keyword>